<dbReference type="EMBL" id="DYWK01000009">
    <property type="protein sequence ID" value="HJF18654.1"/>
    <property type="molecule type" value="Genomic_DNA"/>
</dbReference>
<evidence type="ECO:0000256" key="2">
    <source>
        <dbReference type="SAM" id="Phobius"/>
    </source>
</evidence>
<protein>
    <submittedName>
        <fullName evidence="3">Uncharacterized protein</fullName>
    </submittedName>
</protein>
<organism evidence="3 4">
    <name type="scientific">Aeriscardovia aeriphila</name>
    <dbReference type="NCBI Taxonomy" id="218139"/>
    <lineage>
        <taxon>Bacteria</taxon>
        <taxon>Bacillati</taxon>
        <taxon>Actinomycetota</taxon>
        <taxon>Actinomycetes</taxon>
        <taxon>Bifidobacteriales</taxon>
        <taxon>Bifidobacteriaceae</taxon>
        <taxon>Aeriscardovia</taxon>
    </lineage>
</organism>
<accession>A0A921KCS6</accession>
<dbReference type="AlphaFoldDB" id="A0A921KCS6"/>
<keyword evidence="2" id="KW-0812">Transmembrane</keyword>
<feature type="compositionally biased region" description="Low complexity" evidence="1">
    <location>
        <begin position="57"/>
        <end position="67"/>
    </location>
</feature>
<feature type="region of interest" description="Disordered" evidence="1">
    <location>
        <begin position="1"/>
        <end position="323"/>
    </location>
</feature>
<keyword evidence="2" id="KW-1133">Transmembrane helix</keyword>
<evidence type="ECO:0000313" key="4">
    <source>
        <dbReference type="Proteomes" id="UP000715651"/>
    </source>
</evidence>
<reference evidence="3" key="2">
    <citation type="submission" date="2021-09" db="EMBL/GenBank/DDBJ databases">
        <authorList>
            <person name="Gilroy R."/>
        </authorList>
    </citation>
    <scope>NUCLEOTIDE SEQUENCE</scope>
    <source>
        <strain evidence="3">578</strain>
    </source>
</reference>
<dbReference type="Proteomes" id="UP000715651">
    <property type="component" value="Unassembled WGS sequence"/>
</dbReference>
<reference evidence="3" key="1">
    <citation type="journal article" date="2021" name="PeerJ">
        <title>Extensive microbial diversity within the chicken gut microbiome revealed by metagenomics and culture.</title>
        <authorList>
            <person name="Gilroy R."/>
            <person name="Ravi A."/>
            <person name="Getino M."/>
            <person name="Pursley I."/>
            <person name="Horton D.L."/>
            <person name="Alikhan N.F."/>
            <person name="Baker D."/>
            <person name="Gharbi K."/>
            <person name="Hall N."/>
            <person name="Watson M."/>
            <person name="Adriaenssens E.M."/>
            <person name="Foster-Nyarko E."/>
            <person name="Jarju S."/>
            <person name="Secka A."/>
            <person name="Antonio M."/>
            <person name="Oren A."/>
            <person name="Chaudhuri R.R."/>
            <person name="La Ragione R."/>
            <person name="Hildebrand F."/>
            <person name="Pallen M.J."/>
        </authorList>
    </citation>
    <scope>NUCLEOTIDE SEQUENCE</scope>
    <source>
        <strain evidence="3">578</strain>
    </source>
</reference>
<feature type="compositionally biased region" description="Polar residues" evidence="1">
    <location>
        <begin position="100"/>
        <end position="113"/>
    </location>
</feature>
<feature type="compositionally biased region" description="Low complexity" evidence="1">
    <location>
        <begin position="255"/>
        <end position="279"/>
    </location>
</feature>
<feature type="compositionally biased region" description="Low complexity" evidence="1">
    <location>
        <begin position="129"/>
        <end position="139"/>
    </location>
</feature>
<feature type="transmembrane region" description="Helical" evidence="2">
    <location>
        <begin position="372"/>
        <end position="395"/>
    </location>
</feature>
<gene>
    <name evidence="3" type="ORF">K8U78_05895</name>
</gene>
<proteinExistence type="predicted"/>
<feature type="compositionally biased region" description="Polar residues" evidence="1">
    <location>
        <begin position="17"/>
        <end position="46"/>
    </location>
</feature>
<evidence type="ECO:0000313" key="3">
    <source>
        <dbReference type="EMBL" id="HJF18654.1"/>
    </source>
</evidence>
<keyword evidence="2" id="KW-0472">Membrane</keyword>
<comment type="caution">
    <text evidence="3">The sequence shown here is derived from an EMBL/GenBank/DDBJ whole genome shotgun (WGS) entry which is preliminary data.</text>
</comment>
<sequence length="419" mass="44498">MSDNENLNPVKGDSGETPRNTDLNNAEQTSAEQTGAEQGGVQQAENSAPAATHDDVPQAAVPQNAAASEPHLAEHNVEHNAEHSAEQQDERVDLGRLETQEPSYGQMSAQYGPNYNPYIFGAPEPQPQPQNNNRPQQQNFFGINGNRPDMNQNGNGYGPQGFGSNNYGPNAQNGYGPNNYGPNPYGPQWGPNPYGPQAGPQGPQGLQGPREAQGSQGPQGPQGQPNQPGNQGQNSGARNQHVPQNGPFGFNPYEPQDGFGPQPGTFGPGQFPPRAYGQPGPQPGPQGPQGPQAGPQGPQPGPNGRPQPVAYDQFLRPFNPDDPNQNPVYGRWDMWSIIAFILSFYTYFAFLSLPLAIMAARRDKVLHMKGRGLAIAAIVLSVIGLIVMLLVTFGVPIPGLGSLLGVVANGAQTASFLTV</sequence>
<feature type="compositionally biased region" description="Basic and acidic residues" evidence="1">
    <location>
        <begin position="71"/>
        <end position="99"/>
    </location>
</feature>
<feature type="compositionally biased region" description="Low complexity" evidence="1">
    <location>
        <begin position="165"/>
        <end position="236"/>
    </location>
</feature>
<evidence type="ECO:0000256" key="1">
    <source>
        <dbReference type="SAM" id="MobiDB-lite"/>
    </source>
</evidence>
<feature type="transmembrane region" description="Helical" evidence="2">
    <location>
        <begin position="334"/>
        <end position="360"/>
    </location>
</feature>
<name>A0A921KCS6_9BIFI</name>